<feature type="domain" description="Phage capsid-like C-terminal" evidence="3">
    <location>
        <begin position="75"/>
        <end position="215"/>
    </location>
</feature>
<name>A0A8S5RED3_9VIRU</name>
<proteinExistence type="predicted"/>
<reference evidence="4" key="1">
    <citation type="journal article" date="2021" name="Proc. Natl. Acad. Sci. U.S.A.">
        <title>A Catalog of Tens of Thousands of Viruses from Human Metagenomes Reveals Hidden Associations with Chronic Diseases.</title>
        <authorList>
            <person name="Tisza M.J."/>
            <person name="Buck C.B."/>
        </authorList>
    </citation>
    <scope>NUCLEOTIDE SEQUENCE</scope>
    <source>
        <strain evidence="4">CtkyY8</strain>
    </source>
</reference>
<comment type="subcellular location">
    <subcellularLocation>
        <location evidence="1">Virion</location>
    </subcellularLocation>
</comment>
<dbReference type="InterPro" id="IPR024455">
    <property type="entry name" value="Phage_capsid"/>
</dbReference>
<protein>
    <submittedName>
        <fullName evidence="4">Major capsid protein</fullName>
    </submittedName>
</protein>
<keyword evidence="2" id="KW-0946">Virion</keyword>
<evidence type="ECO:0000256" key="2">
    <source>
        <dbReference type="ARBA" id="ARBA00022844"/>
    </source>
</evidence>
<dbReference type="NCBIfam" id="TIGR01554">
    <property type="entry name" value="major_cap_HK97"/>
    <property type="match status" value="1"/>
</dbReference>
<evidence type="ECO:0000259" key="3">
    <source>
        <dbReference type="Pfam" id="PF05065"/>
    </source>
</evidence>
<dbReference type="Pfam" id="PF05065">
    <property type="entry name" value="Phage_capsid"/>
    <property type="match status" value="1"/>
</dbReference>
<organism evidence="4">
    <name type="scientific">virus sp. ctkyY8</name>
    <dbReference type="NCBI Taxonomy" id="2827995"/>
    <lineage>
        <taxon>Viruses</taxon>
    </lineage>
</organism>
<dbReference type="GO" id="GO:0044423">
    <property type="term" value="C:virion component"/>
    <property type="evidence" value="ECO:0007669"/>
    <property type="project" value="UniProtKB-KW"/>
</dbReference>
<evidence type="ECO:0000256" key="1">
    <source>
        <dbReference type="ARBA" id="ARBA00004328"/>
    </source>
</evidence>
<dbReference type="InterPro" id="IPR054612">
    <property type="entry name" value="Phage_capsid-like_C"/>
</dbReference>
<dbReference type="SUPFAM" id="SSF56563">
    <property type="entry name" value="Major capsid protein gp5"/>
    <property type="match status" value="1"/>
</dbReference>
<sequence length="392" mass="42526">MKQNAFYSALALNHIAKNSEMKKDFANILAKNGETMTVDQLLNMSVEDFIKTNANEVMTTGQTGFGKEFVEEVVLSTELIERLKTSGNLLAKAIIRQMTARKMSFPVRGGALRMVSVSENPDLPEIKNAKGQVKKAVTASIELEAKTFAITLYFSDELLEDSVINMANYIMTEITEAYTITLHQIIINGDVATGANANINIIDENTTALINGDNTDILKFDGARKLAITKNATIDAGANLGIENIRLARAKMGVKGLNPADLVLVPDMDTYFALMNLTEVETIEKFGDAATIKNGVLTALDGITIEMREEMVKANAEGKISKTSSNNVKGQILLIHTPSLNIGIRRGLATETSRYGELMTTGVTGSARFAVKFNDVQNNAQPTSPVALIVNI</sequence>
<dbReference type="EMBL" id="BK059095">
    <property type="protein sequence ID" value="DAE29490.1"/>
    <property type="molecule type" value="Genomic_DNA"/>
</dbReference>
<evidence type="ECO:0000313" key="4">
    <source>
        <dbReference type="EMBL" id="DAE29490.1"/>
    </source>
</evidence>
<accession>A0A8S5RED3</accession>